<dbReference type="AlphaFoldDB" id="A0A9X1VYM0"/>
<proteinExistence type="predicted"/>
<keyword evidence="2" id="KW-1185">Reference proteome</keyword>
<protein>
    <submittedName>
        <fullName evidence="1">Uncharacterized protein</fullName>
    </submittedName>
</protein>
<dbReference type="RefSeq" id="WP_243305519.1">
    <property type="nucleotide sequence ID" value="NZ_JALGBI010000001.1"/>
</dbReference>
<evidence type="ECO:0000313" key="2">
    <source>
        <dbReference type="Proteomes" id="UP001139447"/>
    </source>
</evidence>
<name>A0A9X1VYM0_9BURK</name>
<reference evidence="1" key="1">
    <citation type="submission" date="2022-03" db="EMBL/GenBank/DDBJ databases">
        <authorList>
            <person name="Woo C.Y."/>
        </authorList>
    </citation>
    <scope>NUCLEOTIDE SEQUENCE</scope>
    <source>
        <strain evidence="1">CYS-02</strain>
    </source>
</reference>
<dbReference type="EMBL" id="JALGBI010000001">
    <property type="protein sequence ID" value="MCJ0762953.1"/>
    <property type="molecule type" value="Genomic_DNA"/>
</dbReference>
<dbReference type="Proteomes" id="UP001139447">
    <property type="component" value="Unassembled WGS sequence"/>
</dbReference>
<organism evidence="1 2">
    <name type="scientific">Variovorax terrae</name>
    <dbReference type="NCBI Taxonomy" id="2923278"/>
    <lineage>
        <taxon>Bacteria</taxon>
        <taxon>Pseudomonadati</taxon>
        <taxon>Pseudomonadota</taxon>
        <taxon>Betaproteobacteria</taxon>
        <taxon>Burkholderiales</taxon>
        <taxon>Comamonadaceae</taxon>
        <taxon>Variovorax</taxon>
    </lineage>
</organism>
<evidence type="ECO:0000313" key="1">
    <source>
        <dbReference type="EMBL" id="MCJ0762953.1"/>
    </source>
</evidence>
<sequence length="198" mass="21568">MAANTPFVFATLGPEGSNHEINVRRYLAFHGLSHARVDCLPNFDLAFEHLLDGRADFVVQACLHPQVGACIGRHHPRCRLVDCFLGPTAPMGVLTHAQREAPRTLGLMPATRVYFDASRWPTQVELPSGPEVARLLLAGDIDSGFTDLSLADQHPGRFRIELDVGAVDIAWLVYGREGVCGGALVASAETPLAQRCFR</sequence>
<gene>
    <name evidence="1" type="ORF">MMF98_06995</name>
</gene>
<comment type="caution">
    <text evidence="1">The sequence shown here is derived from an EMBL/GenBank/DDBJ whole genome shotgun (WGS) entry which is preliminary data.</text>
</comment>
<accession>A0A9X1VYM0</accession>